<keyword evidence="2 7" id="KW-0813">Transport</keyword>
<dbReference type="PROSITE" id="PS50928">
    <property type="entry name" value="ABC_TM1"/>
    <property type="match status" value="1"/>
</dbReference>
<protein>
    <submittedName>
        <fullName evidence="9">Alkylphosphonate ABC transporter (Permease)</fullName>
    </submittedName>
</protein>
<dbReference type="PANTHER" id="PTHR30043:SF1">
    <property type="entry name" value="ABC TRANSPORT SYSTEM PERMEASE PROTEIN P69"/>
    <property type="match status" value="1"/>
</dbReference>
<evidence type="ECO:0000256" key="6">
    <source>
        <dbReference type="ARBA" id="ARBA00023136"/>
    </source>
</evidence>
<accession>D3FVR2</accession>
<evidence type="ECO:0000256" key="3">
    <source>
        <dbReference type="ARBA" id="ARBA00022475"/>
    </source>
</evidence>
<dbReference type="STRING" id="398511.BpOF4_02550"/>
<dbReference type="Proteomes" id="UP000001544">
    <property type="component" value="Chromosome"/>
</dbReference>
<dbReference type="PANTHER" id="PTHR30043">
    <property type="entry name" value="PHOSPHONATES TRANSPORT SYSTEM PERMEASE PROTEIN"/>
    <property type="match status" value="1"/>
</dbReference>
<dbReference type="AlphaFoldDB" id="D3FVR2"/>
<dbReference type="SUPFAM" id="SSF161098">
    <property type="entry name" value="MetI-like"/>
    <property type="match status" value="1"/>
</dbReference>
<feature type="domain" description="ABC transmembrane type-1" evidence="8">
    <location>
        <begin position="80"/>
        <end position="263"/>
    </location>
</feature>
<feature type="transmembrane region" description="Helical" evidence="7">
    <location>
        <begin position="84"/>
        <end position="111"/>
    </location>
</feature>
<dbReference type="Pfam" id="PF00528">
    <property type="entry name" value="BPD_transp_1"/>
    <property type="match status" value="1"/>
</dbReference>
<evidence type="ECO:0000313" key="10">
    <source>
        <dbReference type="Proteomes" id="UP000001544"/>
    </source>
</evidence>
<evidence type="ECO:0000256" key="5">
    <source>
        <dbReference type="ARBA" id="ARBA00022989"/>
    </source>
</evidence>
<evidence type="ECO:0000256" key="1">
    <source>
        <dbReference type="ARBA" id="ARBA00004651"/>
    </source>
</evidence>
<dbReference type="EMBL" id="CP001878">
    <property type="protein sequence ID" value="ADC48577.1"/>
    <property type="molecule type" value="Genomic_DNA"/>
</dbReference>
<dbReference type="NCBIfam" id="TIGR01097">
    <property type="entry name" value="PhnE"/>
    <property type="match status" value="1"/>
</dbReference>
<dbReference type="KEGG" id="bpf:BpOF4_02550"/>
<keyword evidence="10" id="KW-1185">Reference proteome</keyword>
<name>D3FVR2_ALKPO</name>
<evidence type="ECO:0000259" key="8">
    <source>
        <dbReference type="PROSITE" id="PS50928"/>
    </source>
</evidence>
<gene>
    <name evidence="9" type="primary">phnE</name>
    <name evidence="9" type="ordered locus">BpOF4_02550</name>
</gene>
<proteinExistence type="inferred from homology"/>
<evidence type="ECO:0000256" key="7">
    <source>
        <dbReference type="RuleBase" id="RU363032"/>
    </source>
</evidence>
<evidence type="ECO:0000256" key="4">
    <source>
        <dbReference type="ARBA" id="ARBA00022692"/>
    </source>
</evidence>
<dbReference type="Gene3D" id="1.10.3720.10">
    <property type="entry name" value="MetI-like"/>
    <property type="match status" value="1"/>
</dbReference>
<dbReference type="InterPro" id="IPR000515">
    <property type="entry name" value="MetI-like"/>
</dbReference>
<feature type="transmembrane region" description="Helical" evidence="7">
    <location>
        <begin position="28"/>
        <end position="49"/>
    </location>
</feature>
<comment type="subcellular location">
    <subcellularLocation>
        <location evidence="1 7">Cell membrane</location>
        <topology evidence="1 7">Multi-pass membrane protein</topology>
    </subcellularLocation>
</comment>
<dbReference type="HOGENOM" id="CLU_064254_1_2_9"/>
<dbReference type="RefSeq" id="WP_012959855.1">
    <property type="nucleotide sequence ID" value="NC_013791.2"/>
</dbReference>
<feature type="transmembrane region" description="Helical" evidence="7">
    <location>
        <begin position="242"/>
        <end position="262"/>
    </location>
</feature>
<dbReference type="GO" id="GO:0015416">
    <property type="term" value="F:ABC-type phosphonate transporter activity"/>
    <property type="evidence" value="ECO:0007669"/>
    <property type="project" value="InterPro"/>
</dbReference>
<dbReference type="eggNOG" id="COG3639">
    <property type="taxonomic scope" value="Bacteria"/>
</dbReference>
<sequence>MSNGINNETNNRTSIALYSVKVKRQMSVILLAIIGLYIYTSIATESSLIDFIDGWSGFERVAKDLFPPNWSYAPQVWEYLAETIQMAIIATTFAALASIPIFLLSAANLFPSKWVHQPVRFIMNVLRTIPDILLAVIFVGIFGVGVFPGIMALFIFSLGILAKLMYETIEAIDTNPLEAIRASGGNTLQVIWYAVMPQVLPQFVSFGLYVFEVNVRASVVLGFVGAGGVGLLLQQQVSFFNYPRVMTIILIIFIAVVIIDYISNKIRERLV</sequence>
<keyword evidence="6 7" id="KW-0472">Membrane</keyword>
<keyword evidence="3" id="KW-1003">Cell membrane</keyword>
<organism evidence="9 10">
    <name type="scientific">Alkalihalophilus pseudofirmus (strain ATCC BAA-2126 / JCM 17055 / OF4)</name>
    <name type="common">Bacillus pseudofirmus</name>
    <dbReference type="NCBI Taxonomy" id="398511"/>
    <lineage>
        <taxon>Bacteria</taxon>
        <taxon>Bacillati</taxon>
        <taxon>Bacillota</taxon>
        <taxon>Bacilli</taxon>
        <taxon>Bacillales</taxon>
        <taxon>Bacillaceae</taxon>
        <taxon>Alkalihalophilus</taxon>
    </lineage>
</organism>
<keyword evidence="4 7" id="KW-0812">Transmembrane</keyword>
<dbReference type="InterPro" id="IPR005769">
    <property type="entry name" value="PhnE/PtxC"/>
</dbReference>
<feature type="transmembrane region" description="Helical" evidence="7">
    <location>
        <begin position="218"/>
        <end position="236"/>
    </location>
</feature>
<keyword evidence="5 7" id="KW-1133">Transmembrane helix</keyword>
<dbReference type="GO" id="GO:0005886">
    <property type="term" value="C:plasma membrane"/>
    <property type="evidence" value="ECO:0007669"/>
    <property type="project" value="UniProtKB-SubCell"/>
</dbReference>
<dbReference type="CDD" id="cd06261">
    <property type="entry name" value="TM_PBP2"/>
    <property type="match status" value="1"/>
</dbReference>
<evidence type="ECO:0000256" key="2">
    <source>
        <dbReference type="ARBA" id="ARBA00022448"/>
    </source>
</evidence>
<comment type="similarity">
    <text evidence="7">Belongs to the binding-protein-dependent transport system permease family.</text>
</comment>
<dbReference type="InterPro" id="IPR035906">
    <property type="entry name" value="MetI-like_sf"/>
</dbReference>
<feature type="transmembrane region" description="Helical" evidence="7">
    <location>
        <begin position="132"/>
        <end position="156"/>
    </location>
</feature>
<evidence type="ECO:0000313" key="9">
    <source>
        <dbReference type="EMBL" id="ADC48577.1"/>
    </source>
</evidence>
<feature type="transmembrane region" description="Helical" evidence="7">
    <location>
        <begin position="190"/>
        <end position="211"/>
    </location>
</feature>
<reference evidence="9 10" key="1">
    <citation type="journal article" date="2011" name="Environ. Microbiol.">
        <title>Genome of alkaliphilic Bacillus pseudofirmus OF4 reveals adaptations that support the ability to grow in an external pH range from 7.5 to 11.4.</title>
        <authorList>
            <person name="Janto B."/>
            <person name="Ahmed A."/>
            <person name="Ito M."/>
            <person name="Liu J."/>
            <person name="Hicks D.B."/>
            <person name="Pagni S."/>
            <person name="Fackelmayer O.J."/>
            <person name="Smith T.A."/>
            <person name="Earl J."/>
            <person name="Elbourne L.D."/>
            <person name="Hassan K."/>
            <person name="Paulsen I.T."/>
            <person name="Kolsto A.B."/>
            <person name="Tourasse N.J."/>
            <person name="Ehrlich G.D."/>
            <person name="Boissy R."/>
            <person name="Ivey D.M."/>
            <person name="Li G."/>
            <person name="Xue Y."/>
            <person name="Ma Y."/>
            <person name="Hu F.Z."/>
            <person name="Krulwich T.A."/>
        </authorList>
    </citation>
    <scope>NUCLEOTIDE SEQUENCE [LARGE SCALE GENOMIC DNA]</scope>
    <source>
        <strain evidence="10">ATCC BAA-2126 / JCM 17055 / OF4</strain>
    </source>
</reference>